<evidence type="ECO:0000313" key="7">
    <source>
        <dbReference type="EMBL" id="KAH9366184.1"/>
    </source>
</evidence>
<evidence type="ECO:0000256" key="5">
    <source>
        <dbReference type="PROSITE-ProRule" id="PRU00325"/>
    </source>
</evidence>
<dbReference type="InterPro" id="IPR007527">
    <property type="entry name" value="Znf_SWIM"/>
</dbReference>
<dbReference type="Proteomes" id="UP000821853">
    <property type="component" value="Chromosome 2"/>
</dbReference>
<dbReference type="PANTHER" id="PTHR47526">
    <property type="entry name" value="ATP-DEPENDENT DNA HELICASE"/>
    <property type="match status" value="1"/>
</dbReference>
<dbReference type="SUPFAM" id="SSF52980">
    <property type="entry name" value="Restriction endonuclease-like"/>
    <property type="match status" value="1"/>
</dbReference>
<dbReference type="InterPro" id="IPR034720">
    <property type="entry name" value="Viral_alk_exo"/>
</dbReference>
<accession>A0A9J6FV49</accession>
<dbReference type="GO" id="GO:0004527">
    <property type="term" value="F:exonuclease activity"/>
    <property type="evidence" value="ECO:0007669"/>
    <property type="project" value="UniProtKB-KW"/>
</dbReference>
<evidence type="ECO:0000313" key="8">
    <source>
        <dbReference type="Proteomes" id="UP000821853"/>
    </source>
</evidence>
<dbReference type="InterPro" id="IPR011335">
    <property type="entry name" value="Restrct_endonuc-II-like"/>
</dbReference>
<keyword evidence="4" id="KW-0269">Exonuclease</keyword>
<keyword evidence="8" id="KW-1185">Reference proteome</keyword>
<feature type="domain" description="SWIM-type" evidence="6">
    <location>
        <begin position="3"/>
        <end position="39"/>
    </location>
</feature>
<evidence type="ECO:0000256" key="3">
    <source>
        <dbReference type="ARBA" id="ARBA00022801"/>
    </source>
</evidence>
<proteinExistence type="predicted"/>
<keyword evidence="2" id="KW-0255">Endonuclease</keyword>
<dbReference type="InterPro" id="IPR011604">
    <property type="entry name" value="PDDEXK-like_dom_sf"/>
</dbReference>
<keyword evidence="5" id="KW-0863">Zinc-finger</keyword>
<keyword evidence="5" id="KW-0862">Zinc</keyword>
<sequence>MRTSVVIQSDANITEAGCECRVGATGVCKHVAALLWLLLDAVLSDTHFVSETSCTESARSWKTGSKKSNVSHLEFSELNFVKHEPGKQKVFVPTTKQIGAKVTEDDLVGLHRALKKRKINPMLASVLEDASLTPQEIVSLPEKACTASLPIQLPTEVLWVEHVHSTYNNNNCALSVEEVWELEASTRLQSRSEVWHAERSKRLTASHFGEIVSRQKEVDKKFLSRVFGNAAVKTRHMSFGVENEEPAVARYIALKKGIATVYDCGLCVNPGVPVLAASPDRVVAEGDQFGLAEVKTLAA</sequence>
<dbReference type="VEuPathDB" id="VectorBase:HLOH_055726"/>
<organism evidence="7 8">
    <name type="scientific">Haemaphysalis longicornis</name>
    <name type="common">Bush tick</name>
    <dbReference type="NCBI Taxonomy" id="44386"/>
    <lineage>
        <taxon>Eukaryota</taxon>
        <taxon>Metazoa</taxon>
        <taxon>Ecdysozoa</taxon>
        <taxon>Arthropoda</taxon>
        <taxon>Chelicerata</taxon>
        <taxon>Arachnida</taxon>
        <taxon>Acari</taxon>
        <taxon>Parasitiformes</taxon>
        <taxon>Ixodida</taxon>
        <taxon>Ixodoidea</taxon>
        <taxon>Ixodidae</taxon>
        <taxon>Haemaphysalinae</taxon>
        <taxon>Haemaphysalis</taxon>
    </lineage>
</organism>
<dbReference type="GO" id="GO:0004519">
    <property type="term" value="F:endonuclease activity"/>
    <property type="evidence" value="ECO:0007669"/>
    <property type="project" value="UniProtKB-KW"/>
</dbReference>
<dbReference type="PANTHER" id="PTHR47526:SF3">
    <property type="entry name" value="PHD-TYPE DOMAIN-CONTAINING PROTEIN"/>
    <property type="match status" value="1"/>
</dbReference>
<comment type="caution">
    <text evidence="7">The sequence shown here is derived from an EMBL/GenBank/DDBJ whole genome shotgun (WGS) entry which is preliminary data.</text>
</comment>
<dbReference type="Gene3D" id="3.90.320.10">
    <property type="match status" value="1"/>
</dbReference>
<keyword evidence="1" id="KW-0540">Nuclease</keyword>
<dbReference type="AlphaFoldDB" id="A0A9J6FV49"/>
<reference evidence="7 8" key="1">
    <citation type="journal article" date="2020" name="Cell">
        <title>Large-Scale Comparative Analyses of Tick Genomes Elucidate Their Genetic Diversity and Vector Capacities.</title>
        <authorList>
            <consortium name="Tick Genome and Microbiome Consortium (TIGMIC)"/>
            <person name="Jia N."/>
            <person name="Wang J."/>
            <person name="Shi W."/>
            <person name="Du L."/>
            <person name="Sun Y."/>
            <person name="Zhan W."/>
            <person name="Jiang J.F."/>
            <person name="Wang Q."/>
            <person name="Zhang B."/>
            <person name="Ji P."/>
            <person name="Bell-Sakyi L."/>
            <person name="Cui X.M."/>
            <person name="Yuan T.T."/>
            <person name="Jiang B.G."/>
            <person name="Yang W.F."/>
            <person name="Lam T.T."/>
            <person name="Chang Q.C."/>
            <person name="Ding S.J."/>
            <person name="Wang X.J."/>
            <person name="Zhu J.G."/>
            <person name="Ruan X.D."/>
            <person name="Zhao L."/>
            <person name="Wei J.T."/>
            <person name="Ye R.Z."/>
            <person name="Que T.C."/>
            <person name="Du C.H."/>
            <person name="Zhou Y.H."/>
            <person name="Cheng J.X."/>
            <person name="Dai P.F."/>
            <person name="Guo W.B."/>
            <person name="Han X.H."/>
            <person name="Huang E.J."/>
            <person name="Li L.F."/>
            <person name="Wei W."/>
            <person name="Gao Y.C."/>
            <person name="Liu J.Z."/>
            <person name="Shao H.Z."/>
            <person name="Wang X."/>
            <person name="Wang C.C."/>
            <person name="Yang T.C."/>
            <person name="Huo Q.B."/>
            <person name="Li W."/>
            <person name="Chen H.Y."/>
            <person name="Chen S.E."/>
            <person name="Zhou L.G."/>
            <person name="Ni X.B."/>
            <person name="Tian J.H."/>
            <person name="Sheng Y."/>
            <person name="Liu T."/>
            <person name="Pan Y.S."/>
            <person name="Xia L.Y."/>
            <person name="Li J."/>
            <person name="Zhao F."/>
            <person name="Cao W.C."/>
        </authorList>
    </citation>
    <scope>NUCLEOTIDE SEQUENCE [LARGE SCALE GENOMIC DNA]</scope>
    <source>
        <strain evidence="7">HaeL-2018</strain>
    </source>
</reference>
<name>A0A9J6FV49_HAELO</name>
<dbReference type="Pfam" id="PF01771">
    <property type="entry name" value="Viral_alk_exo"/>
    <property type="match status" value="1"/>
</dbReference>
<evidence type="ECO:0000259" key="6">
    <source>
        <dbReference type="PROSITE" id="PS50966"/>
    </source>
</evidence>
<dbReference type="GO" id="GO:0008270">
    <property type="term" value="F:zinc ion binding"/>
    <property type="evidence" value="ECO:0007669"/>
    <property type="project" value="UniProtKB-KW"/>
</dbReference>
<dbReference type="EMBL" id="JABSTR010000004">
    <property type="protein sequence ID" value="KAH9366184.1"/>
    <property type="molecule type" value="Genomic_DNA"/>
</dbReference>
<gene>
    <name evidence="7" type="ORF">HPB48_004118</name>
</gene>
<evidence type="ECO:0000256" key="4">
    <source>
        <dbReference type="ARBA" id="ARBA00022839"/>
    </source>
</evidence>
<dbReference type="OMA" id="ESHIRGH"/>
<dbReference type="GO" id="GO:0006281">
    <property type="term" value="P:DNA repair"/>
    <property type="evidence" value="ECO:0007669"/>
    <property type="project" value="UniProtKB-ARBA"/>
</dbReference>
<keyword evidence="3" id="KW-0378">Hydrolase</keyword>
<evidence type="ECO:0000256" key="1">
    <source>
        <dbReference type="ARBA" id="ARBA00022722"/>
    </source>
</evidence>
<evidence type="ECO:0000256" key="2">
    <source>
        <dbReference type="ARBA" id="ARBA00022759"/>
    </source>
</evidence>
<protein>
    <recommendedName>
        <fullName evidence="6">SWIM-type domain-containing protein</fullName>
    </recommendedName>
</protein>
<dbReference type="OrthoDB" id="6476262at2759"/>
<dbReference type="PROSITE" id="PS50966">
    <property type="entry name" value="ZF_SWIM"/>
    <property type="match status" value="1"/>
</dbReference>
<keyword evidence="5" id="KW-0479">Metal-binding</keyword>